<name>A0ABY1QGZ4_9BACT</name>
<dbReference type="Gene3D" id="1.25.40.10">
    <property type="entry name" value="Tetratricopeptide repeat domain"/>
    <property type="match status" value="9"/>
</dbReference>
<proteinExistence type="predicted"/>
<dbReference type="PANTHER" id="PTHR44858:SF1">
    <property type="entry name" value="UDP-N-ACETYLGLUCOSAMINE--PEPTIDE N-ACETYLGLUCOSAMINYLTRANSFERASE SPINDLY-RELATED"/>
    <property type="match status" value="1"/>
</dbReference>
<dbReference type="Pfam" id="PF13174">
    <property type="entry name" value="TPR_6"/>
    <property type="match status" value="3"/>
</dbReference>
<gene>
    <name evidence="4" type="ORF">SAMN06265222_11370</name>
</gene>
<comment type="caution">
    <text evidence="4">The sequence shown here is derived from an EMBL/GenBank/DDBJ whole genome shotgun (WGS) entry which is preliminary data.</text>
</comment>
<dbReference type="InterPro" id="IPR050498">
    <property type="entry name" value="Ycf3"/>
</dbReference>
<dbReference type="RefSeq" id="WP_283434326.1">
    <property type="nucleotide sequence ID" value="NZ_FXUG01000013.1"/>
</dbReference>
<evidence type="ECO:0000256" key="3">
    <source>
        <dbReference type="PROSITE-ProRule" id="PRU00339"/>
    </source>
</evidence>
<protein>
    <submittedName>
        <fullName evidence="4">Tetratricopeptide repeat-containing protein</fullName>
    </submittedName>
</protein>
<dbReference type="SUPFAM" id="SSF48452">
    <property type="entry name" value="TPR-like"/>
    <property type="match status" value="5"/>
</dbReference>
<feature type="repeat" description="TPR" evidence="3">
    <location>
        <begin position="163"/>
        <end position="196"/>
    </location>
</feature>
<evidence type="ECO:0000256" key="2">
    <source>
        <dbReference type="ARBA" id="ARBA00022803"/>
    </source>
</evidence>
<evidence type="ECO:0000313" key="5">
    <source>
        <dbReference type="Proteomes" id="UP001158067"/>
    </source>
</evidence>
<sequence length="1111" mass="122300">MPNFRPLCKAWFVLFVFVAFAWVDARLPSRTHAEEKAADPAAMAIYADAANFQTNGAVDLAIEQWKDFLDKYPKHELAPKAAHYLGVCYMQVDPPQLIEAAKSFGVALQDKEYDLREESLSNRGWCFYAVAMANEPVDKGFLQESLGAYQQLLKERPKTRYRDRAYFYSGESSYSLGKPQEAIDYYSKLLQMSDADESSLRCDALYARGVAQEELNQGDAAAKSYQQLLSSCADTDLVVDVLLRLGDLQVAGAKFDEAVESFAKVVDDTTGLATDDDQAYAIFRQAYSLVRLSKPDEAAKRYEQLVADFPQSRYTSAAMMAAAQTRYQAGDTALAADGFRRVLAGDDLVASTEAAHWLARIDLSAATDAADGSTARTEAAQSAFDVASGQIKIGSEGPYQLNLELDAAEALSFLPDRLEEALQRFESAANLSPTSPLAPRAIYNAAFTALALGKHEKAQQLADDFTRRFASDPLAPDAAFISAESRLLGGNPDAAASRYVALIEKAEYQTNSQRPMWILRAASALTSAEKPADAVALISKNLDALKTPALKAEAFLLRGQAELKNGDTAKAAESFKASRTADPTWARSDEAFLLAGNAQASSGNQEAAAGIWKELVSSSPKSKIAAQAGYKLGQMASDAGDYEEAIERFDGVLVDRRDPALVPFAMYGKGWAEIQLERYAPAVQTLDAVTSEFPKHAIYDDALLAKGIAKRNLKQNTAAREDLQKFLDTKPTGIHLGHGLYELSLVEQNENDSKAAAETLARLASEVPDYPGMDKVLYELGWSLRESGDEAGAIKQFESLMQQYPDNSMLGEAAYFVGQKYYGDEQWDASANAFAVAVEKAPGPDLLEKSLYRLGWSQFNAGHYPEAEAVFVRQFREASDGELILDAMMMVGESRFKQDRFSDALRAYGKAREKIQADNDTGKTLRDGAERQVRELTLLHGGQAAAQLKQWDDAVGWYDELRERFPATTYLPQVFYETGFAYQQAGNETQALKLFGQVADNYRNVLAARARFMMGEIYFTQKEFSKAIPEFQRVMFGFGAEKAPDDIKNWQAKSGFEAGRCAELLVDAAQTESAKNKARGYAVKFYQYVVDKHPNHELSAKAAERLRSLKA</sequence>
<dbReference type="PROSITE" id="PS50005">
    <property type="entry name" value="TPR"/>
    <property type="match status" value="2"/>
</dbReference>
<dbReference type="PANTHER" id="PTHR44858">
    <property type="entry name" value="TETRATRICOPEPTIDE REPEAT PROTEIN 6"/>
    <property type="match status" value="1"/>
</dbReference>
<dbReference type="InterPro" id="IPR019734">
    <property type="entry name" value="TPR_rpt"/>
</dbReference>
<feature type="repeat" description="TPR" evidence="3">
    <location>
        <begin position="774"/>
        <end position="807"/>
    </location>
</feature>
<accession>A0ABY1QGZ4</accession>
<keyword evidence="5" id="KW-1185">Reference proteome</keyword>
<dbReference type="InterPro" id="IPR011990">
    <property type="entry name" value="TPR-like_helical_dom_sf"/>
</dbReference>
<organism evidence="4 5">
    <name type="scientific">Neorhodopirellula lusitana</name>
    <dbReference type="NCBI Taxonomy" id="445327"/>
    <lineage>
        <taxon>Bacteria</taxon>
        <taxon>Pseudomonadati</taxon>
        <taxon>Planctomycetota</taxon>
        <taxon>Planctomycetia</taxon>
        <taxon>Pirellulales</taxon>
        <taxon>Pirellulaceae</taxon>
        <taxon>Neorhodopirellula</taxon>
    </lineage>
</organism>
<dbReference type="Proteomes" id="UP001158067">
    <property type="component" value="Unassembled WGS sequence"/>
</dbReference>
<dbReference type="EMBL" id="FXUG01000013">
    <property type="protein sequence ID" value="SMP70537.1"/>
    <property type="molecule type" value="Genomic_DNA"/>
</dbReference>
<evidence type="ECO:0000313" key="4">
    <source>
        <dbReference type="EMBL" id="SMP70537.1"/>
    </source>
</evidence>
<reference evidence="4 5" key="1">
    <citation type="submission" date="2017-05" db="EMBL/GenBank/DDBJ databases">
        <authorList>
            <person name="Varghese N."/>
            <person name="Submissions S."/>
        </authorList>
    </citation>
    <scope>NUCLEOTIDE SEQUENCE [LARGE SCALE GENOMIC DNA]</scope>
    <source>
        <strain evidence="4 5">DSM 25457</strain>
    </source>
</reference>
<evidence type="ECO:0000256" key="1">
    <source>
        <dbReference type="ARBA" id="ARBA00022737"/>
    </source>
</evidence>
<keyword evidence="1" id="KW-0677">Repeat</keyword>
<dbReference type="SMART" id="SM00028">
    <property type="entry name" value="TPR"/>
    <property type="match status" value="14"/>
</dbReference>
<dbReference type="Pfam" id="PF13432">
    <property type="entry name" value="TPR_16"/>
    <property type="match status" value="7"/>
</dbReference>
<keyword evidence="2 3" id="KW-0802">TPR repeat</keyword>